<evidence type="ECO:0000256" key="2">
    <source>
        <dbReference type="ARBA" id="ARBA00022692"/>
    </source>
</evidence>
<evidence type="ECO:0000256" key="4">
    <source>
        <dbReference type="ARBA" id="ARBA00023136"/>
    </source>
</evidence>
<comment type="subcellular location">
    <subcellularLocation>
        <location evidence="5">Cell membrane</location>
        <topology evidence="5">Multi-pass membrane protein</topology>
    </subcellularLocation>
    <subcellularLocation>
        <location evidence="1">Membrane</location>
        <topology evidence="1">Multi-pass membrane protein</topology>
    </subcellularLocation>
</comment>
<name>A0A5C5ULC3_9CORY</name>
<accession>A0A5C5ULC3</accession>
<dbReference type="AlphaFoldDB" id="A0A5C5ULC3"/>
<feature type="transmembrane region" description="Helical" evidence="5">
    <location>
        <begin position="146"/>
        <end position="172"/>
    </location>
</feature>
<keyword evidence="3 5" id="KW-1133">Transmembrane helix</keyword>
<comment type="similarity">
    <text evidence="5">Belongs to the ABC-2 integral membrane protein family.</text>
</comment>
<evidence type="ECO:0000256" key="5">
    <source>
        <dbReference type="RuleBase" id="RU361157"/>
    </source>
</evidence>
<comment type="caution">
    <text evidence="7">The sequence shown here is derived from an EMBL/GenBank/DDBJ whole genome shotgun (WGS) entry which is preliminary data.</text>
</comment>
<evidence type="ECO:0000256" key="1">
    <source>
        <dbReference type="ARBA" id="ARBA00004141"/>
    </source>
</evidence>
<keyword evidence="5" id="KW-0813">Transport</keyword>
<dbReference type="PANTHER" id="PTHR43229">
    <property type="entry name" value="NODULATION PROTEIN J"/>
    <property type="match status" value="1"/>
</dbReference>
<feature type="transmembrane region" description="Helical" evidence="5">
    <location>
        <begin position="179"/>
        <end position="198"/>
    </location>
</feature>
<evidence type="ECO:0000259" key="6">
    <source>
        <dbReference type="PROSITE" id="PS51012"/>
    </source>
</evidence>
<gene>
    <name evidence="7" type="ORF">FRX94_04285</name>
</gene>
<keyword evidence="8" id="KW-1185">Reference proteome</keyword>
<dbReference type="PANTHER" id="PTHR43229:SF2">
    <property type="entry name" value="NODULATION PROTEIN J"/>
    <property type="match status" value="1"/>
</dbReference>
<feature type="transmembrane region" description="Helical" evidence="5">
    <location>
        <begin position="112"/>
        <end position="140"/>
    </location>
</feature>
<dbReference type="Proteomes" id="UP000320791">
    <property type="component" value="Unassembled WGS sequence"/>
</dbReference>
<evidence type="ECO:0000256" key="3">
    <source>
        <dbReference type="ARBA" id="ARBA00022989"/>
    </source>
</evidence>
<dbReference type="GO" id="GO:0005886">
    <property type="term" value="C:plasma membrane"/>
    <property type="evidence" value="ECO:0007669"/>
    <property type="project" value="UniProtKB-SubCell"/>
</dbReference>
<dbReference type="PROSITE" id="PS51012">
    <property type="entry name" value="ABC_TM2"/>
    <property type="match status" value="1"/>
</dbReference>
<keyword evidence="2 5" id="KW-0812">Transmembrane</keyword>
<feature type="transmembrane region" description="Helical" evidence="5">
    <location>
        <begin position="60"/>
        <end position="84"/>
    </location>
</feature>
<keyword evidence="4 5" id="KW-0472">Membrane</keyword>
<feature type="domain" description="ABC transmembrane type-2" evidence="6">
    <location>
        <begin position="25"/>
        <end position="263"/>
    </location>
</feature>
<dbReference type="EMBL" id="VOHM01000006">
    <property type="protein sequence ID" value="TWT26826.1"/>
    <property type="molecule type" value="Genomic_DNA"/>
</dbReference>
<evidence type="ECO:0000313" key="7">
    <source>
        <dbReference type="EMBL" id="TWT26826.1"/>
    </source>
</evidence>
<keyword evidence="5" id="KW-1003">Cell membrane</keyword>
<protein>
    <recommendedName>
        <fullName evidence="5">Transport permease protein</fullName>
    </recommendedName>
</protein>
<reference evidence="7 8" key="1">
    <citation type="submission" date="2019-08" db="EMBL/GenBank/DDBJ databases">
        <authorList>
            <person name="Lei W."/>
        </authorList>
    </citation>
    <scope>NUCLEOTIDE SEQUENCE [LARGE SCALE GENOMIC DNA]</scope>
    <source>
        <strain evidence="7 8">CCUG 58627</strain>
    </source>
</reference>
<dbReference type="GO" id="GO:0140359">
    <property type="term" value="F:ABC-type transporter activity"/>
    <property type="evidence" value="ECO:0007669"/>
    <property type="project" value="InterPro"/>
</dbReference>
<sequence>MISDAVFLIIPQMRRFWREKRTYKTQLVLTSLSSIVGLIQFGLLGLFLSQGGSLPGLEAYGGNVIGFMVTGAMGSSILFMLMNVPKETIREEQRTGTLELIIMSKLGLPTIIMARLFVSLLSTLISTSLIMTCFFVVFNVSSSVNWLNLVVTIIIGFVLMSSIGLCAAGYILNSKSGEPFTWAVTVVVGLFSGVMFPVEFYPRWIQELAFYVPTTSVMSALRLSTLTGSRFSETFTVLLPALMWILFLAPLSIYVFYWGMRRCRVNGTIGGY</sequence>
<feature type="transmembrane region" description="Helical" evidence="5">
    <location>
        <begin position="235"/>
        <end position="257"/>
    </location>
</feature>
<dbReference type="OrthoDB" id="9786643at2"/>
<dbReference type="InterPro" id="IPR047817">
    <property type="entry name" value="ABC2_TM_bact-type"/>
</dbReference>
<feature type="transmembrane region" description="Helical" evidence="5">
    <location>
        <begin position="27"/>
        <end position="48"/>
    </location>
</feature>
<dbReference type="InterPro" id="IPR013525">
    <property type="entry name" value="ABC2_TM"/>
</dbReference>
<evidence type="ECO:0000313" key="8">
    <source>
        <dbReference type="Proteomes" id="UP000320791"/>
    </source>
</evidence>
<proteinExistence type="inferred from homology"/>
<organism evidence="7 8">
    <name type="scientific">Corynebacterium canis</name>
    <dbReference type="NCBI Taxonomy" id="679663"/>
    <lineage>
        <taxon>Bacteria</taxon>
        <taxon>Bacillati</taxon>
        <taxon>Actinomycetota</taxon>
        <taxon>Actinomycetes</taxon>
        <taxon>Mycobacteriales</taxon>
        <taxon>Corynebacteriaceae</taxon>
        <taxon>Corynebacterium</taxon>
    </lineage>
</organism>
<dbReference type="InterPro" id="IPR051784">
    <property type="entry name" value="Nod_factor_ABC_transporter"/>
</dbReference>
<dbReference type="Pfam" id="PF01061">
    <property type="entry name" value="ABC2_membrane"/>
    <property type="match status" value="1"/>
</dbReference>
<dbReference type="RefSeq" id="WP_146323890.1">
    <property type="nucleotide sequence ID" value="NZ_BAABLR010000005.1"/>
</dbReference>